<proteinExistence type="predicted"/>
<evidence type="ECO:0008006" key="4">
    <source>
        <dbReference type="Google" id="ProtNLM"/>
    </source>
</evidence>
<gene>
    <name evidence="2" type="ORF">GCM10011379_19450</name>
</gene>
<feature type="chain" id="PRO_5037779689" description="YD repeat-containing protein" evidence="1">
    <location>
        <begin position="27"/>
        <end position="1055"/>
    </location>
</feature>
<keyword evidence="3" id="KW-1185">Reference proteome</keyword>
<dbReference type="RefSeq" id="WP_188951839.1">
    <property type="nucleotide sequence ID" value="NZ_BMIB01000002.1"/>
</dbReference>
<reference evidence="2" key="2">
    <citation type="submission" date="2020-09" db="EMBL/GenBank/DDBJ databases">
        <authorList>
            <person name="Sun Q."/>
            <person name="Zhou Y."/>
        </authorList>
    </citation>
    <scope>NUCLEOTIDE SEQUENCE</scope>
    <source>
        <strain evidence="2">CGMCC 1.15290</strain>
    </source>
</reference>
<dbReference type="AlphaFoldDB" id="A0A917MVB6"/>
<organism evidence="2 3">
    <name type="scientific">Filimonas zeae</name>
    <dbReference type="NCBI Taxonomy" id="1737353"/>
    <lineage>
        <taxon>Bacteria</taxon>
        <taxon>Pseudomonadati</taxon>
        <taxon>Bacteroidota</taxon>
        <taxon>Chitinophagia</taxon>
        <taxon>Chitinophagales</taxon>
        <taxon>Chitinophagaceae</taxon>
        <taxon>Filimonas</taxon>
    </lineage>
</organism>
<dbReference type="EMBL" id="BMIB01000002">
    <property type="protein sequence ID" value="GGH65860.1"/>
    <property type="molecule type" value="Genomic_DNA"/>
</dbReference>
<sequence>MTTLYLILKRTAFIASVLFFSLSVNSQNLAPLNANVVIPPPNAAAIARYGEVPVGLYSGKPDISIPLFNVAFNKDFSIPLVLQYDASDIKVQTAASRVGFGWSMNTGGVITRSIVGLPDEHGKGFNYTYNALPLGNGQAIQPYTDSIRYFAIGENDGESDIYTFNLPGGGGRFINTGTGFQTLPLSNYKITISGNAFEITDDNGYKYLFGAVETTQTDIGDSEIFAPTAWYISKILFPNNSDSITFQYTGHVYHNNADYSTTLLQTAPGNTTCQTQFPNQTIIRTQNQIIAGVLLTSITGTQGSLRFAYGNRTDCDDKKIDTIIQLNAWGQEMKRTNLVYDYFNGGYKLKLTGVKEGRLNAVEKQHLFEYYNNIAEGITSKAQDHWGFYNAKNNTTLIPAYINPNGVYIPGANRETDTVQIRSGVLKRIIYPTGGYTQFDFEANDYSSVMVGALPPYMYIPVFNSQSVTVSNSGNSFLEKTITIPYAQSVDVAFRIGNCMEGENATNCTSYSSMPPSTTLYINAPNGQRIYTATTTNSNTNTYGGTTLFLEPGTYTIGGTTPEPFDFGYLNFAYLRYDSTKPIKRWPGGGLRIKRITQHDGINHLNNIVRNYNYDKRTDSTLSNGILLTEPTYDYQMVKYTVERLSPNAFPGCTNACPITSRSTYPKNIPGISAGSYVIYPEAREILSDQSEIDYEFTMPQHFTALRVPPFTSVFNSWEEGLPKRKTYYNAGKAKLREEISVYLYDTVASIPAIKNIKVMPYTTCEADQLLSSGVYGRSQAYFDVYYYKPYRLKYKQDTVKMYENASPLKVITTWKKTLFESIANFNPTQEESDNSTGGTLKTTFAYANNFTGTAVYDSMRARNMLKVPVTIKSYRNNQLTEQLIYNHDLWHTGKSIYLKSISRGYTTLTPETRLLINQYDIKGNALEQQKPDDVKYVYLYGYSNAYPVAKVAGSTYATVSSLVNMAILNNTNGQYTDSQLRTELNKIRTGLPGAQVFTYTYLPSAGITSETDASGKTTFYEYDNFMRLKLIKDQNGYILKQMDYTYYGPITSYP</sequence>
<evidence type="ECO:0000313" key="3">
    <source>
        <dbReference type="Proteomes" id="UP000627292"/>
    </source>
</evidence>
<name>A0A917MVB6_9BACT</name>
<reference evidence="2" key="1">
    <citation type="journal article" date="2014" name="Int. J. Syst. Evol. Microbiol.">
        <title>Complete genome sequence of Corynebacterium casei LMG S-19264T (=DSM 44701T), isolated from a smear-ripened cheese.</title>
        <authorList>
            <consortium name="US DOE Joint Genome Institute (JGI-PGF)"/>
            <person name="Walter F."/>
            <person name="Albersmeier A."/>
            <person name="Kalinowski J."/>
            <person name="Ruckert C."/>
        </authorList>
    </citation>
    <scope>NUCLEOTIDE SEQUENCE</scope>
    <source>
        <strain evidence="2">CGMCC 1.15290</strain>
    </source>
</reference>
<accession>A0A917MVB6</accession>
<dbReference type="Proteomes" id="UP000627292">
    <property type="component" value="Unassembled WGS sequence"/>
</dbReference>
<protein>
    <recommendedName>
        <fullName evidence="4">YD repeat-containing protein</fullName>
    </recommendedName>
</protein>
<keyword evidence="1" id="KW-0732">Signal</keyword>
<evidence type="ECO:0000256" key="1">
    <source>
        <dbReference type="SAM" id="SignalP"/>
    </source>
</evidence>
<feature type="signal peptide" evidence="1">
    <location>
        <begin position="1"/>
        <end position="26"/>
    </location>
</feature>
<evidence type="ECO:0000313" key="2">
    <source>
        <dbReference type="EMBL" id="GGH65860.1"/>
    </source>
</evidence>
<comment type="caution">
    <text evidence="2">The sequence shown here is derived from an EMBL/GenBank/DDBJ whole genome shotgun (WGS) entry which is preliminary data.</text>
</comment>